<gene>
    <name evidence="7" type="ORF">ILUMI_02164</name>
</gene>
<dbReference type="EMBL" id="VTPC01000880">
    <property type="protein sequence ID" value="KAF2903993.1"/>
    <property type="molecule type" value="Genomic_DNA"/>
</dbReference>
<evidence type="ECO:0000256" key="3">
    <source>
        <dbReference type="ARBA" id="ARBA00022989"/>
    </source>
</evidence>
<comment type="caution">
    <text evidence="7">The sequence shown here is derived from an EMBL/GenBank/DDBJ whole genome shotgun (WGS) entry which is preliminary data.</text>
</comment>
<feature type="domain" description="Calcineurin-like phosphoesterase" evidence="6">
    <location>
        <begin position="44"/>
        <end position="234"/>
    </location>
</feature>
<evidence type="ECO:0000256" key="2">
    <source>
        <dbReference type="ARBA" id="ARBA00022692"/>
    </source>
</evidence>
<dbReference type="GO" id="GO:0016020">
    <property type="term" value="C:membrane"/>
    <property type="evidence" value="ECO:0007669"/>
    <property type="project" value="UniProtKB-SubCell"/>
</dbReference>
<protein>
    <recommendedName>
        <fullName evidence="6">Calcineurin-like phosphoesterase domain-containing protein</fullName>
    </recommendedName>
</protein>
<keyword evidence="8" id="KW-1185">Reference proteome</keyword>
<dbReference type="OrthoDB" id="5977743at2759"/>
<dbReference type="Proteomes" id="UP000801492">
    <property type="component" value="Unassembled WGS sequence"/>
</dbReference>
<sequence length="354" mass="41297">MKITCRNLISIRTLRNSLFKIIIYYCATFSWYSLECSWDSKCTRILLVADPQLIGLHNENNRVLTPISIWDSDRYLAKTFSYAFHFTKPDVVIFLGDLFDEGSTATNPEFNTYLRRLFKIFLSRPFDTVQHIWLPGDNDIGGEFYDRITNQKIKRFEHAFSQPDIIGVKNIKFYKINRLLSLMPVLKGKNDFSNLDTINVALSHIPLILSPALFVDKVLEKLQPHVLFTAHTHNSMIVMMQQEFSKDRLIIPVRPDENQVYEYFLGISDIYEILVPTCSYRMGTDKIGYGYAILENGTLKYTVLWSPSRFLQLKIYLLSIVLVFIYLMVSCICKRCRKRKDNTTPIYSKLDRIA</sequence>
<dbReference type="InterPro" id="IPR029052">
    <property type="entry name" value="Metallo-depent_PP-like"/>
</dbReference>
<dbReference type="InterPro" id="IPR033308">
    <property type="entry name" value="PGAP5/Cdc1/Ted1"/>
</dbReference>
<dbReference type="Pfam" id="PF00149">
    <property type="entry name" value="Metallophos"/>
    <property type="match status" value="1"/>
</dbReference>
<dbReference type="PANTHER" id="PTHR13315:SF4">
    <property type="entry name" value="METALLOPHOSPHOESTERASE, ISOFORM E"/>
    <property type="match status" value="1"/>
</dbReference>
<accession>A0A8K0DIS5</accession>
<name>A0A8K0DIS5_IGNLU</name>
<dbReference type="AlphaFoldDB" id="A0A8K0DIS5"/>
<evidence type="ECO:0000313" key="7">
    <source>
        <dbReference type="EMBL" id="KAF2903993.1"/>
    </source>
</evidence>
<dbReference type="GO" id="GO:0016787">
    <property type="term" value="F:hydrolase activity"/>
    <property type="evidence" value="ECO:0007669"/>
    <property type="project" value="InterPro"/>
</dbReference>
<keyword evidence="3 5" id="KW-1133">Transmembrane helix</keyword>
<evidence type="ECO:0000256" key="4">
    <source>
        <dbReference type="ARBA" id="ARBA00023136"/>
    </source>
</evidence>
<evidence type="ECO:0000259" key="6">
    <source>
        <dbReference type="Pfam" id="PF00149"/>
    </source>
</evidence>
<dbReference type="SUPFAM" id="SSF56300">
    <property type="entry name" value="Metallo-dependent phosphatases"/>
    <property type="match status" value="1"/>
</dbReference>
<dbReference type="GO" id="GO:0006506">
    <property type="term" value="P:GPI anchor biosynthetic process"/>
    <property type="evidence" value="ECO:0007669"/>
    <property type="project" value="InterPro"/>
</dbReference>
<dbReference type="InterPro" id="IPR004843">
    <property type="entry name" value="Calcineurin-like_PHP"/>
</dbReference>
<evidence type="ECO:0000313" key="8">
    <source>
        <dbReference type="Proteomes" id="UP000801492"/>
    </source>
</evidence>
<evidence type="ECO:0000256" key="5">
    <source>
        <dbReference type="SAM" id="Phobius"/>
    </source>
</evidence>
<keyword evidence="2 5" id="KW-0812">Transmembrane</keyword>
<dbReference type="PANTHER" id="PTHR13315">
    <property type="entry name" value="METALLO PHOSPHOESTERASE RELATED"/>
    <property type="match status" value="1"/>
</dbReference>
<organism evidence="7 8">
    <name type="scientific">Ignelater luminosus</name>
    <name type="common">Cucubano</name>
    <name type="synonym">Pyrophorus luminosus</name>
    <dbReference type="NCBI Taxonomy" id="2038154"/>
    <lineage>
        <taxon>Eukaryota</taxon>
        <taxon>Metazoa</taxon>
        <taxon>Ecdysozoa</taxon>
        <taxon>Arthropoda</taxon>
        <taxon>Hexapoda</taxon>
        <taxon>Insecta</taxon>
        <taxon>Pterygota</taxon>
        <taxon>Neoptera</taxon>
        <taxon>Endopterygota</taxon>
        <taxon>Coleoptera</taxon>
        <taxon>Polyphaga</taxon>
        <taxon>Elateriformia</taxon>
        <taxon>Elateroidea</taxon>
        <taxon>Elateridae</taxon>
        <taxon>Agrypninae</taxon>
        <taxon>Pyrophorini</taxon>
        <taxon>Ignelater</taxon>
    </lineage>
</organism>
<keyword evidence="4 5" id="KW-0472">Membrane</keyword>
<evidence type="ECO:0000256" key="1">
    <source>
        <dbReference type="ARBA" id="ARBA00004141"/>
    </source>
</evidence>
<dbReference type="GO" id="GO:0005783">
    <property type="term" value="C:endoplasmic reticulum"/>
    <property type="evidence" value="ECO:0007669"/>
    <property type="project" value="TreeGrafter"/>
</dbReference>
<feature type="transmembrane region" description="Helical" evidence="5">
    <location>
        <begin position="315"/>
        <end position="333"/>
    </location>
</feature>
<comment type="subcellular location">
    <subcellularLocation>
        <location evidence="1">Membrane</location>
        <topology evidence="1">Multi-pass membrane protein</topology>
    </subcellularLocation>
</comment>
<reference evidence="7" key="1">
    <citation type="submission" date="2019-08" db="EMBL/GenBank/DDBJ databases">
        <title>The genome of the North American firefly Photinus pyralis.</title>
        <authorList>
            <consortium name="Photinus pyralis genome working group"/>
            <person name="Fallon T.R."/>
            <person name="Sander Lower S.E."/>
            <person name="Weng J.-K."/>
        </authorList>
    </citation>
    <scope>NUCLEOTIDE SEQUENCE</scope>
    <source>
        <strain evidence="7">TRF0915ILg1</strain>
        <tissue evidence="7">Whole body</tissue>
    </source>
</reference>
<dbReference type="Gene3D" id="3.60.21.10">
    <property type="match status" value="1"/>
</dbReference>
<proteinExistence type="predicted"/>